<dbReference type="PATRIC" id="fig|1618742.3.peg.107"/>
<comment type="caution">
    <text evidence="1">The sequence shown here is derived from an EMBL/GenBank/DDBJ whole genome shotgun (WGS) entry which is preliminary data.</text>
</comment>
<name>A0A0G0GXW3_9BACT</name>
<reference evidence="1 2" key="1">
    <citation type="journal article" date="2015" name="Nature">
        <title>rRNA introns, odd ribosomes, and small enigmatic genomes across a large radiation of phyla.</title>
        <authorList>
            <person name="Brown C.T."/>
            <person name="Hug L.A."/>
            <person name="Thomas B.C."/>
            <person name="Sharon I."/>
            <person name="Castelle C.J."/>
            <person name="Singh A."/>
            <person name="Wilkins M.J."/>
            <person name="Williams K.H."/>
            <person name="Banfield J.F."/>
        </authorList>
    </citation>
    <scope>NUCLEOTIDE SEQUENCE [LARGE SCALE GENOMIC DNA]</scope>
</reference>
<gene>
    <name evidence="1" type="ORF">US50_C0004G0007</name>
</gene>
<dbReference type="EMBL" id="LBTF01000004">
    <property type="protein sequence ID" value="KKQ35818.1"/>
    <property type="molecule type" value="Genomic_DNA"/>
</dbReference>
<evidence type="ECO:0000313" key="2">
    <source>
        <dbReference type="Proteomes" id="UP000033876"/>
    </source>
</evidence>
<dbReference type="Proteomes" id="UP000033876">
    <property type="component" value="Unassembled WGS sequence"/>
</dbReference>
<accession>A0A0G0GXW3</accession>
<proteinExistence type="predicted"/>
<organism evidence="1 2">
    <name type="scientific">Candidatus Nomurabacteria bacterium GW2011_GWB1_37_5</name>
    <dbReference type="NCBI Taxonomy" id="1618742"/>
    <lineage>
        <taxon>Bacteria</taxon>
        <taxon>Candidatus Nomuraibacteriota</taxon>
    </lineage>
</organism>
<evidence type="ECO:0000313" key="1">
    <source>
        <dbReference type="EMBL" id="KKQ35818.1"/>
    </source>
</evidence>
<dbReference type="AlphaFoldDB" id="A0A0G0GXW3"/>
<sequence length="491" mass="55637">MSETQGNSCTNVPEVFEAFASKIKTNLQRYDIKHVACEFKQILNEMHVILQLQSNEDAKKADELLTNAGIYSNVENGNFICILCPNINETNDTKDEKNHLVDEANKIITSDLNLAKASGNMIIGYNHLFQVNEGIGASRAEFPSVEQAAKVAEALRSSENHFHVILKGKGIVLLLTSDAQKKEYEKMREIIRTISNFLVKKHCSILTKTFTFENFQRNPKKVFLNFKTKKRRNKAAKLLQQKGYAIGELNEKTKSFILLSVFPNDAAVFEKTMAKTEPAPNANGHASSKNSFKLTVEPLSNDKAEVAEWLQKIREANRELLQKYGLNYSHQQYLNKKGSHCFGFEEVETAQKAYELFEQRYGDRVQYTSGKKTVTIIYFPKKKKRGKGKSKAKKVMNKVIPKKVILKEKAQKSVSPKDKILALSEKMADAVLEAYPEKVLELIWKKLQAANVALVNLNKKIVIKMGNSEIKVDPNDLKTLKKADFIKISKK</sequence>
<protein>
    <submittedName>
        <fullName evidence="1">Uncharacterized protein</fullName>
    </submittedName>
</protein>